<keyword evidence="3" id="KW-1185">Reference proteome</keyword>
<dbReference type="AlphaFoldDB" id="A0A4P7PT83"/>
<feature type="transmembrane region" description="Helical" evidence="1">
    <location>
        <begin position="129"/>
        <end position="149"/>
    </location>
</feature>
<accession>A0A4P7PT83</accession>
<feature type="transmembrane region" description="Helical" evidence="1">
    <location>
        <begin position="14"/>
        <end position="36"/>
    </location>
</feature>
<dbReference type="Proteomes" id="UP000296862">
    <property type="component" value="Chromosome"/>
</dbReference>
<organism evidence="2 3">
    <name type="scientific">Flavobacterium sangjuense</name>
    <dbReference type="NCBI Taxonomy" id="2518177"/>
    <lineage>
        <taxon>Bacteria</taxon>
        <taxon>Pseudomonadati</taxon>
        <taxon>Bacteroidota</taxon>
        <taxon>Flavobacteriia</taxon>
        <taxon>Flavobacteriales</taxon>
        <taxon>Flavobacteriaceae</taxon>
        <taxon>Flavobacterium</taxon>
    </lineage>
</organism>
<gene>
    <name evidence="2" type="ORF">GS03_01594</name>
</gene>
<keyword evidence="1" id="KW-0472">Membrane</keyword>
<sequence>MKTHFLFPNKFKKLGWLLFVPSFIASLIISIANLNIEKYWVVKVFAFTETGIMSQDNYFSVIQNSIVDEVLLFSLIIGGILVGFSKLKIEDEFTSKIRYESLVWATYLNYGLILFFTIFVYGFSYLNVLFFNTFTLLLFFIIRFHYLIYKLNKTSNDDE</sequence>
<evidence type="ECO:0000256" key="1">
    <source>
        <dbReference type="SAM" id="Phobius"/>
    </source>
</evidence>
<dbReference type="OrthoDB" id="894278at2"/>
<feature type="transmembrane region" description="Helical" evidence="1">
    <location>
        <begin position="101"/>
        <end position="123"/>
    </location>
</feature>
<dbReference type="EMBL" id="CP038810">
    <property type="protein sequence ID" value="QBZ98089.1"/>
    <property type="molecule type" value="Genomic_DNA"/>
</dbReference>
<evidence type="ECO:0000313" key="3">
    <source>
        <dbReference type="Proteomes" id="UP000296862"/>
    </source>
</evidence>
<reference evidence="2 3" key="1">
    <citation type="submission" date="2019-04" db="EMBL/GenBank/DDBJ databases">
        <title>Flavobacterium sp. GS03.</title>
        <authorList>
            <person name="Kim H."/>
        </authorList>
    </citation>
    <scope>NUCLEOTIDE SEQUENCE [LARGE SCALE GENOMIC DNA]</scope>
    <source>
        <strain evidence="2 3">GS03</strain>
    </source>
</reference>
<dbReference type="RefSeq" id="WP_136152004.1">
    <property type="nucleotide sequence ID" value="NZ_CP038810.1"/>
</dbReference>
<evidence type="ECO:0000313" key="2">
    <source>
        <dbReference type="EMBL" id="QBZ98089.1"/>
    </source>
</evidence>
<protein>
    <submittedName>
        <fullName evidence="2">Uncharacterized protein</fullName>
    </submittedName>
</protein>
<name>A0A4P7PT83_9FLAO</name>
<dbReference type="KEGG" id="fsn:GS03_01594"/>
<proteinExistence type="predicted"/>
<keyword evidence="1" id="KW-0812">Transmembrane</keyword>
<keyword evidence="1" id="KW-1133">Transmembrane helix</keyword>